<sequence length="241" mass="28418">MATRESNFLLNTENYDTLYSLVTRLRKQVEENENLVGRIAKLIDHSFRAPAPFNVETEAESASSIEEEGDELRHYLDSKYKLDQMKDEEEQFQDVENGRLRQLLCDNAKLMRILEAKKKANGELLQIYFEYERLLREVVLPKLAEDVSRRNIENIQNVKKNVAVKYEAEARFWEKYHEYVLVLERAKNAISGLLQIVHEKLDGDDLRRLETQFLILQELVGHAQQGNLTRKRDIGWDVQWH</sequence>
<dbReference type="EMBL" id="LYUB02000017">
    <property type="protein sequence ID" value="OVF06799.1"/>
    <property type="molecule type" value="Genomic_DNA"/>
</dbReference>
<evidence type="ECO:0000313" key="1">
    <source>
        <dbReference type="EMBL" id="OVF06799.1"/>
    </source>
</evidence>
<proteinExistence type="predicted"/>
<protein>
    <submittedName>
        <fullName evidence="1">Uncharacterized protein</fullName>
    </submittedName>
</protein>
<dbReference type="KEGG" id="clus:A9F13_17g00077"/>
<dbReference type="AlphaFoldDB" id="A0AA91T067"/>
<organism evidence="1 2">
    <name type="scientific">Clavispora lusitaniae</name>
    <name type="common">Candida lusitaniae</name>
    <dbReference type="NCBI Taxonomy" id="36911"/>
    <lineage>
        <taxon>Eukaryota</taxon>
        <taxon>Fungi</taxon>
        <taxon>Dikarya</taxon>
        <taxon>Ascomycota</taxon>
        <taxon>Saccharomycotina</taxon>
        <taxon>Pichiomycetes</taxon>
        <taxon>Metschnikowiaceae</taxon>
        <taxon>Clavispora</taxon>
    </lineage>
</organism>
<accession>A0AA91T067</accession>
<dbReference type="Proteomes" id="UP000195602">
    <property type="component" value="Unassembled WGS sequence"/>
</dbReference>
<name>A0AA91T067_CLALS</name>
<gene>
    <name evidence="1" type="ORF">A9F13_17g00077</name>
</gene>
<evidence type="ECO:0000313" key="2">
    <source>
        <dbReference type="Proteomes" id="UP000195602"/>
    </source>
</evidence>
<comment type="caution">
    <text evidence="1">The sequence shown here is derived from an EMBL/GenBank/DDBJ whole genome shotgun (WGS) entry which is preliminary data.</text>
</comment>
<reference evidence="1 2" key="1">
    <citation type="submission" date="2017-04" db="EMBL/GenBank/DDBJ databases">
        <title>Draft genome of the yeast Clavispora lusitaniae type strain CBS 6936.</title>
        <authorList>
            <person name="Durrens P."/>
            <person name="Klopp C."/>
            <person name="Biteau N."/>
            <person name="Fitton-Ouhabi V."/>
            <person name="Dementhon K."/>
            <person name="Accoceberry I."/>
            <person name="Sherman D.J."/>
            <person name="Noel T."/>
        </authorList>
    </citation>
    <scope>NUCLEOTIDE SEQUENCE [LARGE SCALE GENOMIC DNA]</scope>
    <source>
        <strain evidence="1 2">CBS 6936</strain>
    </source>
</reference>